<proteinExistence type="predicted"/>
<dbReference type="AlphaFoldDB" id="A0AA39PL25"/>
<protein>
    <recommendedName>
        <fullName evidence="1">DUF6593 domain-containing protein</fullName>
    </recommendedName>
</protein>
<name>A0AA39PL25_9AGAR</name>
<dbReference type="Proteomes" id="UP001175227">
    <property type="component" value="Unassembled WGS sequence"/>
</dbReference>
<reference evidence="2" key="1">
    <citation type="submission" date="2023-06" db="EMBL/GenBank/DDBJ databases">
        <authorList>
            <consortium name="Lawrence Berkeley National Laboratory"/>
            <person name="Ahrendt S."/>
            <person name="Sahu N."/>
            <person name="Indic B."/>
            <person name="Wong-Bajracharya J."/>
            <person name="Merenyi Z."/>
            <person name="Ke H.-M."/>
            <person name="Monk M."/>
            <person name="Kocsube S."/>
            <person name="Drula E."/>
            <person name="Lipzen A."/>
            <person name="Balint B."/>
            <person name="Henrissat B."/>
            <person name="Andreopoulos B."/>
            <person name="Martin F.M."/>
            <person name="Harder C.B."/>
            <person name="Rigling D."/>
            <person name="Ford K.L."/>
            <person name="Foster G.D."/>
            <person name="Pangilinan J."/>
            <person name="Papanicolaou A."/>
            <person name="Barry K."/>
            <person name="LaButti K."/>
            <person name="Viragh M."/>
            <person name="Koriabine M."/>
            <person name="Yan M."/>
            <person name="Riley R."/>
            <person name="Champramary S."/>
            <person name="Plett K.L."/>
            <person name="Tsai I.J."/>
            <person name="Slot J."/>
            <person name="Sipos G."/>
            <person name="Plett J."/>
            <person name="Nagy L.G."/>
            <person name="Grigoriev I.V."/>
        </authorList>
    </citation>
    <scope>NUCLEOTIDE SEQUENCE</scope>
    <source>
        <strain evidence="2">ICMP 16352</strain>
    </source>
</reference>
<evidence type="ECO:0000259" key="1">
    <source>
        <dbReference type="Pfam" id="PF20236"/>
    </source>
</evidence>
<comment type="caution">
    <text evidence="2">The sequence shown here is derived from an EMBL/GenBank/DDBJ whole genome shotgun (WGS) entry which is preliminary data.</text>
</comment>
<organism evidence="2 3">
    <name type="scientific">Armillaria novae-zelandiae</name>
    <dbReference type="NCBI Taxonomy" id="153914"/>
    <lineage>
        <taxon>Eukaryota</taxon>
        <taxon>Fungi</taxon>
        <taxon>Dikarya</taxon>
        <taxon>Basidiomycota</taxon>
        <taxon>Agaricomycotina</taxon>
        <taxon>Agaricomycetes</taxon>
        <taxon>Agaricomycetidae</taxon>
        <taxon>Agaricales</taxon>
        <taxon>Marasmiineae</taxon>
        <taxon>Physalacriaceae</taxon>
        <taxon>Armillaria</taxon>
    </lineage>
</organism>
<dbReference type="Pfam" id="PF20236">
    <property type="entry name" value="DUF6593"/>
    <property type="match status" value="1"/>
</dbReference>
<evidence type="ECO:0000313" key="2">
    <source>
        <dbReference type="EMBL" id="KAK0485183.1"/>
    </source>
</evidence>
<evidence type="ECO:0000313" key="3">
    <source>
        <dbReference type="Proteomes" id="UP001175227"/>
    </source>
</evidence>
<gene>
    <name evidence="2" type="ORF">IW261DRAFT_885975</name>
</gene>
<dbReference type="InterPro" id="IPR046528">
    <property type="entry name" value="DUF6593"/>
</dbReference>
<dbReference type="EMBL" id="JAUEPR010000005">
    <property type="protein sequence ID" value="KAK0485183.1"/>
    <property type="molecule type" value="Genomic_DNA"/>
</dbReference>
<keyword evidence="3" id="KW-1185">Reference proteome</keyword>
<accession>A0AA39PL25</accession>
<feature type="domain" description="DUF6593" evidence="1">
    <location>
        <begin position="35"/>
        <end position="206"/>
    </location>
</feature>
<sequence>MSSKKAALMSIRSQSIADSPLETSHPALSLLLQPDDPTRTDIIDRDTGHLYYSVDTIKQRKHQLTLVRRAASPIDGPSTVGEETTVASFEWHRYRSDMVSFGDNMPIPVKGWLKRSMNPFNTTVSFKDQTWTAYQWKGNSAGLSLTLYSGNNASPVAKFHRQCPPSNSLPQGLLASLVIYDRDIGSSTRLDHLVASFLYLEKIRREKEGGPRNDVQPQDNEDSMALSLLGRALDRISARYNDRMRNDSEEYYN</sequence>